<evidence type="ECO:0000313" key="2">
    <source>
        <dbReference type="EMBL" id="AYA93569.1"/>
    </source>
</evidence>
<protein>
    <submittedName>
        <fullName evidence="2">E4 protein</fullName>
    </submittedName>
</protein>
<name>A0A385PI05_9PAPI</name>
<accession>A0A385PI05</accession>
<evidence type="ECO:0000256" key="1">
    <source>
        <dbReference type="SAM" id="MobiDB-lite"/>
    </source>
</evidence>
<proteinExistence type="predicted"/>
<feature type="compositionally biased region" description="Basic and acidic residues" evidence="1">
    <location>
        <begin position="76"/>
        <end position="88"/>
    </location>
</feature>
<sequence length="169" mass="20034">MACTLKTIMETNHILHYLLLMHKHMVPVEDGQLSIKMKLFLLLPLLAVHKGRSPTLLKEPQRDLSAPPGTPYPHRKAQEERKQRREDLVPPPLRRHLRYDDGDDDENNNTNSTNKENLPPQYPYDPKDEDRKRVIWGYLFQKWAEDIAWYQEQVLKDLQDLKLRLGIHQ</sequence>
<reference evidence="2" key="1">
    <citation type="journal article" date="2018" name="Nat. Med.">
        <title>Expanded skin virome in DOCK8-deficient patients.</title>
        <authorList>
            <consortium name="NISC Comparative Sequencing Program"/>
            <person name="Tirosh O."/>
            <person name="Conlan S."/>
            <person name="Deming C."/>
            <person name="Lee-Lin S.Q."/>
            <person name="Huang X."/>
            <person name="Su H.C."/>
            <person name="Freeman A.F."/>
            <person name="Segre J.A."/>
            <person name="Kong H.H."/>
        </authorList>
    </citation>
    <scope>NUCLEOTIDE SEQUENCE</scope>
    <source>
        <strain evidence="2">HPV-mSK_035</strain>
    </source>
</reference>
<feature type="region of interest" description="Disordered" evidence="1">
    <location>
        <begin position="56"/>
        <end position="126"/>
    </location>
</feature>
<feature type="compositionally biased region" description="Low complexity" evidence="1">
    <location>
        <begin position="108"/>
        <end position="117"/>
    </location>
</feature>
<dbReference type="EMBL" id="MH777183">
    <property type="protein sequence ID" value="AYA93569.1"/>
    <property type="molecule type" value="Genomic_DNA"/>
</dbReference>
<organism evidence="2">
    <name type="scientific">Human papillomavirus</name>
    <dbReference type="NCBI Taxonomy" id="10566"/>
    <lineage>
        <taxon>Viruses</taxon>
        <taxon>Monodnaviria</taxon>
        <taxon>Shotokuvirae</taxon>
        <taxon>Cossaviricota</taxon>
        <taxon>Papovaviricetes</taxon>
        <taxon>Zurhausenvirales</taxon>
        <taxon>Papillomaviridae</taxon>
    </lineage>
</organism>